<dbReference type="SUPFAM" id="SSF50978">
    <property type="entry name" value="WD40 repeat-like"/>
    <property type="match status" value="1"/>
</dbReference>
<dbReference type="SMART" id="SM00184">
    <property type="entry name" value="RING"/>
    <property type="match status" value="1"/>
</dbReference>
<dbReference type="AlphaFoldDB" id="A0A1E4SCN3"/>
<dbReference type="EC" id="2.3.2.27" evidence="9"/>
<dbReference type="PROSITE" id="PS50236">
    <property type="entry name" value="CHCR"/>
    <property type="match status" value="1"/>
</dbReference>
<evidence type="ECO:0000313" key="14">
    <source>
        <dbReference type="EMBL" id="ODV77253.1"/>
    </source>
</evidence>
<name>A0A1E4SCN3_9ASCO</name>
<dbReference type="SUPFAM" id="SSF57850">
    <property type="entry name" value="RING/U-box"/>
    <property type="match status" value="1"/>
</dbReference>
<keyword evidence="9" id="KW-0808">Transferase</keyword>
<comment type="catalytic activity">
    <reaction evidence="9">
        <text>S-ubiquitinyl-[E2 ubiquitin-conjugating enzyme]-L-cysteine + [acceptor protein]-L-lysine = [E2 ubiquitin-conjugating enzyme]-L-cysteine + N(6)-ubiquitinyl-[acceptor protein]-L-lysine.</text>
        <dbReference type="EC" id="2.3.2.27"/>
    </reaction>
</comment>
<dbReference type="GO" id="GO:0048284">
    <property type="term" value="P:organelle fusion"/>
    <property type="evidence" value="ECO:0007669"/>
    <property type="project" value="TreeGrafter"/>
</dbReference>
<dbReference type="InterPro" id="IPR001841">
    <property type="entry name" value="Znf_RING"/>
</dbReference>
<dbReference type="InterPro" id="IPR013083">
    <property type="entry name" value="Znf_RING/FYVE/PHD"/>
</dbReference>
<dbReference type="InterPro" id="IPR024763">
    <property type="entry name" value="VPS11_C"/>
</dbReference>
<evidence type="ECO:0000256" key="11">
    <source>
        <dbReference type="PROSITE-ProRule" id="PRU01006"/>
    </source>
</evidence>
<dbReference type="Proteomes" id="UP000094285">
    <property type="component" value="Unassembled WGS sequence"/>
</dbReference>
<dbReference type="OrthoDB" id="26184at2759"/>
<evidence type="ECO:0000256" key="6">
    <source>
        <dbReference type="ARBA" id="ARBA00022927"/>
    </source>
</evidence>
<evidence type="ECO:0000256" key="7">
    <source>
        <dbReference type="ARBA" id="ARBA00023136"/>
    </source>
</evidence>
<dbReference type="EMBL" id="KV453915">
    <property type="protein sequence ID" value="ODV77253.1"/>
    <property type="molecule type" value="Genomic_DNA"/>
</dbReference>
<dbReference type="RefSeq" id="XP_020062375.1">
    <property type="nucleotide sequence ID" value="XM_020211173.1"/>
</dbReference>
<protein>
    <recommendedName>
        <fullName evidence="9">E3 ubiquitin-protein ligase PEP5</fullName>
        <ecNumber evidence="9">2.3.2.27</ecNumber>
    </recommendedName>
</protein>
<dbReference type="GO" id="GO:0007033">
    <property type="term" value="P:vacuole organization"/>
    <property type="evidence" value="ECO:0007669"/>
    <property type="project" value="TreeGrafter"/>
</dbReference>
<keyword evidence="5" id="KW-0862">Zinc</keyword>
<feature type="region of interest" description="Disordered" evidence="12">
    <location>
        <begin position="650"/>
        <end position="673"/>
    </location>
</feature>
<dbReference type="Gene3D" id="3.30.40.10">
    <property type="entry name" value="Zinc/RING finger domain, C3HC4 (zinc finger)"/>
    <property type="match status" value="1"/>
</dbReference>
<evidence type="ECO:0000256" key="4">
    <source>
        <dbReference type="ARBA" id="ARBA00022771"/>
    </source>
</evidence>
<organism evidence="14 15">
    <name type="scientific">Suhomyces tanzawaensis NRRL Y-17324</name>
    <dbReference type="NCBI Taxonomy" id="984487"/>
    <lineage>
        <taxon>Eukaryota</taxon>
        <taxon>Fungi</taxon>
        <taxon>Dikarya</taxon>
        <taxon>Ascomycota</taxon>
        <taxon>Saccharomycotina</taxon>
        <taxon>Pichiomycetes</taxon>
        <taxon>Debaryomycetaceae</taxon>
        <taxon>Suhomyces</taxon>
    </lineage>
</organism>
<dbReference type="InterPro" id="IPR057307">
    <property type="entry name" value="PEP5_VPS11_N"/>
</dbReference>
<dbReference type="GO" id="GO:0006904">
    <property type="term" value="P:vesicle docking involved in exocytosis"/>
    <property type="evidence" value="ECO:0007669"/>
    <property type="project" value="TreeGrafter"/>
</dbReference>
<evidence type="ECO:0000256" key="10">
    <source>
        <dbReference type="PROSITE-ProRule" id="PRU00175"/>
    </source>
</evidence>
<keyword evidence="9" id="KW-0833">Ubl conjugation pathway</keyword>
<evidence type="ECO:0000256" key="8">
    <source>
        <dbReference type="ARBA" id="ARBA00029433"/>
    </source>
</evidence>
<dbReference type="GO" id="GO:0030674">
    <property type="term" value="F:protein-macromolecule adaptor activity"/>
    <property type="evidence" value="ECO:0007669"/>
    <property type="project" value="TreeGrafter"/>
</dbReference>
<dbReference type="GO" id="GO:0008270">
    <property type="term" value="F:zinc ion binding"/>
    <property type="evidence" value="ECO:0007669"/>
    <property type="project" value="UniProtKB-KW"/>
</dbReference>
<dbReference type="Pfam" id="PF12451">
    <property type="entry name" value="VPS11_C"/>
    <property type="match status" value="1"/>
</dbReference>
<keyword evidence="2 9" id="KW-0813">Transport</keyword>
<feature type="repeat" description="CHCR" evidence="11">
    <location>
        <begin position="424"/>
        <end position="584"/>
    </location>
</feature>
<evidence type="ECO:0000259" key="13">
    <source>
        <dbReference type="PROSITE" id="PS50089"/>
    </source>
</evidence>
<dbReference type="STRING" id="984487.A0A1E4SCN3"/>
<evidence type="ECO:0000256" key="2">
    <source>
        <dbReference type="ARBA" id="ARBA00022448"/>
    </source>
</evidence>
<dbReference type="PANTHER" id="PTHR23323:SF24">
    <property type="entry name" value="VACUOLAR PROTEIN SORTING-ASSOCIATED PROTEIN 11 HOMOLOG"/>
    <property type="match status" value="1"/>
</dbReference>
<dbReference type="GO" id="GO:0000329">
    <property type="term" value="C:fungal-type vacuole membrane"/>
    <property type="evidence" value="ECO:0007669"/>
    <property type="project" value="UniProtKB-UniRule"/>
</dbReference>
<dbReference type="PANTHER" id="PTHR23323">
    <property type="entry name" value="VACUOLAR PROTEIN SORTING-ASSOCIATED PROTEIN"/>
    <property type="match status" value="1"/>
</dbReference>
<evidence type="ECO:0000256" key="5">
    <source>
        <dbReference type="ARBA" id="ARBA00022833"/>
    </source>
</evidence>
<dbReference type="GO" id="GO:0006886">
    <property type="term" value="P:intracellular protein transport"/>
    <property type="evidence" value="ECO:0007669"/>
    <property type="project" value="UniProtKB-UniRule"/>
</dbReference>
<comment type="similarity">
    <text evidence="1 9">Belongs to the VPS11 family.</text>
</comment>
<evidence type="ECO:0000256" key="9">
    <source>
        <dbReference type="PIRNR" id="PIRNR007860"/>
    </source>
</evidence>
<dbReference type="InterPro" id="IPR036322">
    <property type="entry name" value="WD40_repeat_dom_sf"/>
</dbReference>
<dbReference type="CDD" id="cd16688">
    <property type="entry name" value="RING-H2_Vps11"/>
    <property type="match status" value="1"/>
</dbReference>
<dbReference type="Gene3D" id="2.130.10.10">
    <property type="entry name" value="YVTN repeat-like/Quinoprotein amine dehydrogenase"/>
    <property type="match status" value="1"/>
</dbReference>
<dbReference type="InterPro" id="IPR016528">
    <property type="entry name" value="VPS11"/>
</dbReference>
<sequence>MTSKIPWRQFQLFDFTPIRDPNYQSPDPLYSDPSLSAIHATSSYLALATSNCFLKIVNPLQFTLEKQFQAYDADYRISAVSSVPRSNLLVTVAERQGSPTVLKLWDLTKIVHLDAIDPDQEKYKFQTQVLITNGDNSYPISCFQFNDELTCIAIGYTNGKVILVRGDLLRDRGSKQRTIFESLDPVTGVQFNRENDLLYITTTSKILTVLTTGRNNGKPAKYLSNKTGIDLNCSDVIPSTQELVVATQNSIRFYNNLAKVNSFPFEVSKSKLYYIKNSSKNYLLLVSSLEEEISSNNNKKKLVTRILILDLDSRHLSFNLMVPNNVITHVFEQNDNIFLLSNDGILYKLHEKPINQQIEVILQRELFSVAYRLAERNKMSKEVLLRIQKLHGEFLYAKQSFDESIGVFIKCLSLFKSTSKAQNEVESEDDEDLEDFVMNIITKFKDVSNISNLTKFLHKLYSLNIANNDHITLLLCCYCKLKLTDDLDKFIDDLDLENSTDSPFQDLNFQLIINLFQECGYFDQVIKLLYKLNQPNLIVGIQLNHLHQPKQSLHFIKGLPIDDLLLILIDHSKSLLDFLPIETTELLIDVFTGNYKLNKEIRDTFIQDVKVQREEEILHTHEEGDDVSSFPLNSYKAFVTYLSSLKDDDIKSNGSNEQAKIDDESSTQEPTYLPPRPSLIYPSFMNHPNEFVIFLEACIETFDKYQGNINDKKELLMTLLEMYLTIASKLEDGESNEWKDKAKQLVDNNSELLDNSSLLLVSHIYDFKEGEALSKEQSGFEESLFTTYQISEDVEKCFEMVRRYGDQKPELYKLMLKFMIFKQLVFDQVTQQDFRFILNKIEKLKIMNPLEILQILTGGAENEFVTLGLVKDYLIDFIDNQSKEINNNHKLIEYYETESTKTSHKLTELNTKPFVIQNNKCSQCGQKLDYPVIHFRCKHSFHQKCLNNNLIATSVNDDSATEKQCPICINEIDEIKSIRNSQFKSKDTLEVFEGNLHESKDRFKYISEYLGKGVMENESVTLMN</sequence>
<comment type="subcellular location">
    <subcellularLocation>
        <location evidence="8">Endomembrane system</location>
        <topology evidence="8">Peripheral membrane protein</topology>
        <orientation evidence="8">Cytoplasmic side</orientation>
    </subcellularLocation>
    <subcellularLocation>
        <location evidence="9">Vacuole membrane</location>
        <topology evidence="9">Peripheral membrane protein</topology>
        <orientation evidence="9">Cytoplasmic side</orientation>
    </subcellularLocation>
</comment>
<dbReference type="GO" id="GO:0007032">
    <property type="term" value="P:endosome organization"/>
    <property type="evidence" value="ECO:0007669"/>
    <property type="project" value="TreeGrafter"/>
</dbReference>
<feature type="domain" description="RING-type" evidence="13">
    <location>
        <begin position="921"/>
        <end position="968"/>
    </location>
</feature>
<dbReference type="Pfam" id="PF17122">
    <property type="entry name" value="zf-C3H2C3"/>
    <property type="match status" value="1"/>
</dbReference>
<dbReference type="GeneID" id="30985309"/>
<keyword evidence="6 9" id="KW-0653">Protein transport</keyword>
<dbReference type="GO" id="GO:0030897">
    <property type="term" value="C:HOPS complex"/>
    <property type="evidence" value="ECO:0007669"/>
    <property type="project" value="UniProtKB-UniRule"/>
</dbReference>
<dbReference type="PROSITE" id="PS50089">
    <property type="entry name" value="ZF_RING_2"/>
    <property type="match status" value="1"/>
</dbReference>
<gene>
    <name evidence="14" type="ORF">CANTADRAFT_7741</name>
</gene>
<reference evidence="15" key="1">
    <citation type="submission" date="2016-05" db="EMBL/GenBank/DDBJ databases">
        <title>Comparative genomics of biotechnologically important yeasts.</title>
        <authorList>
            <consortium name="DOE Joint Genome Institute"/>
            <person name="Riley R."/>
            <person name="Haridas S."/>
            <person name="Wolfe K.H."/>
            <person name="Lopes M.R."/>
            <person name="Hittinger C.T."/>
            <person name="Goker M."/>
            <person name="Salamov A."/>
            <person name="Wisecaver J."/>
            <person name="Long T.M."/>
            <person name="Aerts A.L."/>
            <person name="Barry K."/>
            <person name="Choi C."/>
            <person name="Clum A."/>
            <person name="Coughlan A.Y."/>
            <person name="Deshpande S."/>
            <person name="Douglass A.P."/>
            <person name="Hanson S.J."/>
            <person name="Klenk H.-P."/>
            <person name="Labutti K."/>
            <person name="Lapidus A."/>
            <person name="Lindquist E."/>
            <person name="Lipzen A."/>
            <person name="Meier-Kolthoff J.P."/>
            <person name="Ohm R.A."/>
            <person name="Otillar R.P."/>
            <person name="Pangilinan J."/>
            <person name="Peng Y."/>
            <person name="Rokas A."/>
            <person name="Rosa C.A."/>
            <person name="Scheuner C."/>
            <person name="Sibirny A.A."/>
            <person name="Slot J.C."/>
            <person name="Stielow J.B."/>
            <person name="Sun H."/>
            <person name="Kurtzman C.P."/>
            <person name="Blackwell M."/>
            <person name="Grigoriev I.V."/>
            <person name="Jeffries T.W."/>
        </authorList>
    </citation>
    <scope>NUCLEOTIDE SEQUENCE [LARGE SCALE GENOMIC DNA]</scope>
    <source>
        <strain evidence="15">NRRL Y-17324</strain>
    </source>
</reference>
<comment type="subunit">
    <text evidence="9">Component of the homotypic vacuole fusion and vacuole protein sorting (HOPS) complex. Component of the class C core vacuole/endosome tethering (CORVET) complex.</text>
</comment>
<proteinExistence type="inferred from homology"/>
<keyword evidence="3" id="KW-0479">Metal-binding</keyword>
<dbReference type="Pfam" id="PF23356">
    <property type="entry name" value="TPR_PEP5_VPS11"/>
    <property type="match status" value="2"/>
</dbReference>
<accession>A0A1E4SCN3</accession>
<dbReference type="InterPro" id="IPR015943">
    <property type="entry name" value="WD40/YVTN_repeat-like_dom_sf"/>
</dbReference>
<dbReference type="PIRSF" id="PIRSF007860">
    <property type="entry name" value="VPS11"/>
    <property type="match status" value="1"/>
</dbReference>
<dbReference type="GO" id="GO:0033263">
    <property type="term" value="C:CORVET complex"/>
    <property type="evidence" value="ECO:0007669"/>
    <property type="project" value="UniProtKB-UniRule"/>
</dbReference>
<dbReference type="InterPro" id="IPR057308">
    <property type="entry name" value="CHCR_PEP5_VPS11"/>
</dbReference>
<evidence type="ECO:0000256" key="3">
    <source>
        <dbReference type="ARBA" id="ARBA00022723"/>
    </source>
</evidence>
<keyword evidence="15" id="KW-1185">Reference proteome</keyword>
<evidence type="ECO:0000256" key="12">
    <source>
        <dbReference type="SAM" id="MobiDB-lite"/>
    </source>
</evidence>
<dbReference type="Pfam" id="PF23341">
    <property type="entry name" value="PEP5_VPS11_N"/>
    <property type="match status" value="1"/>
</dbReference>
<dbReference type="GO" id="GO:0061630">
    <property type="term" value="F:ubiquitin protein ligase activity"/>
    <property type="evidence" value="ECO:0007669"/>
    <property type="project" value="UniProtKB-EC"/>
</dbReference>
<evidence type="ECO:0000313" key="15">
    <source>
        <dbReference type="Proteomes" id="UP000094285"/>
    </source>
</evidence>
<evidence type="ECO:0000256" key="1">
    <source>
        <dbReference type="ARBA" id="ARBA00007070"/>
    </source>
</evidence>
<keyword evidence="7 9" id="KW-0472">Membrane</keyword>
<keyword evidence="9" id="KW-0926">Vacuole</keyword>
<keyword evidence="4 10" id="KW-0863">Zinc-finger</keyword>
<dbReference type="InterPro" id="IPR000547">
    <property type="entry name" value="Clathrin_H-chain/VPS_repeat"/>
</dbReference>